<evidence type="ECO:0000256" key="1">
    <source>
        <dbReference type="ARBA" id="ARBA00009249"/>
    </source>
</evidence>
<evidence type="ECO:0000256" key="4">
    <source>
        <dbReference type="RuleBase" id="RU364055"/>
    </source>
</evidence>
<dbReference type="SUPFAM" id="SSF51230">
    <property type="entry name" value="Single hybrid motif"/>
    <property type="match status" value="1"/>
</dbReference>
<dbReference type="GO" id="GO:0005960">
    <property type="term" value="C:glycine cleavage complex"/>
    <property type="evidence" value="ECO:0007669"/>
    <property type="project" value="UniProtKB-UniRule"/>
</dbReference>
<comment type="similarity">
    <text evidence="1 4">Belongs to the GcvH family.</text>
</comment>
<dbReference type="PANTHER" id="PTHR11715:SF3">
    <property type="entry name" value="GLYCINE CLEAVAGE SYSTEM H PROTEIN-RELATED"/>
    <property type="match status" value="1"/>
</dbReference>
<feature type="domain" description="Lipoyl-binding" evidence="5">
    <location>
        <begin position="49"/>
        <end position="131"/>
    </location>
</feature>
<reference evidence="6" key="1">
    <citation type="journal article" date="2011" name="J. Mol. Biol.">
        <title>Analysis of dinoflagellate mitochondrial protein sorting signals indicates a highly stable protein targeting system across eukaryotic diversity.</title>
        <authorList>
            <person name="Danne J.C."/>
            <person name="Waller R.F."/>
        </authorList>
    </citation>
    <scope>NUCLEOTIDE SEQUENCE</scope>
</reference>
<proteinExistence type="evidence at transcript level"/>
<dbReference type="PANTHER" id="PTHR11715">
    <property type="entry name" value="GLYCINE CLEAVAGE SYSTEM H PROTEIN"/>
    <property type="match status" value="1"/>
</dbReference>
<evidence type="ECO:0000313" key="6">
    <source>
        <dbReference type="EMBL" id="ADV91223.1"/>
    </source>
</evidence>
<dbReference type="InterPro" id="IPR017453">
    <property type="entry name" value="GCV_H_sub"/>
</dbReference>
<keyword evidence="2 3" id="KW-0450">Lipoyl</keyword>
<dbReference type="Gene3D" id="2.40.50.100">
    <property type="match status" value="1"/>
</dbReference>
<dbReference type="GO" id="GO:0009249">
    <property type="term" value="P:protein lipoylation"/>
    <property type="evidence" value="ECO:0007669"/>
    <property type="project" value="TreeGrafter"/>
</dbReference>
<evidence type="ECO:0000256" key="2">
    <source>
        <dbReference type="ARBA" id="ARBA00022823"/>
    </source>
</evidence>
<dbReference type="NCBIfam" id="TIGR00527">
    <property type="entry name" value="gcvH"/>
    <property type="match status" value="1"/>
</dbReference>
<evidence type="ECO:0000256" key="3">
    <source>
        <dbReference type="PIRSR" id="PIRSR617453-50"/>
    </source>
</evidence>
<dbReference type="AlphaFoldDB" id="F2WQ78"/>
<keyword evidence="4" id="KW-0809">Transit peptide</keyword>
<dbReference type="NCBIfam" id="NF002270">
    <property type="entry name" value="PRK01202.1"/>
    <property type="match status" value="1"/>
</dbReference>
<dbReference type="EMBL" id="HQ199295">
    <property type="protein sequence ID" value="ADV91223.1"/>
    <property type="molecule type" value="mRNA"/>
</dbReference>
<accession>F2WQ78</accession>
<dbReference type="InterPro" id="IPR000089">
    <property type="entry name" value="Biotin_lipoyl"/>
</dbReference>
<organism evidence="6">
    <name type="scientific">Karlodinium veneficum</name>
    <name type="common">Dinoflagellate</name>
    <name type="synonym">Karlodinium micrum</name>
    <dbReference type="NCBI Taxonomy" id="407301"/>
    <lineage>
        <taxon>Eukaryota</taxon>
        <taxon>Sar</taxon>
        <taxon>Alveolata</taxon>
        <taxon>Dinophyceae</taxon>
        <taxon>Gymnodiniales</taxon>
        <taxon>Kareniaceae</taxon>
        <taxon>Karlodinium</taxon>
    </lineage>
</organism>
<dbReference type="Pfam" id="PF01597">
    <property type="entry name" value="GCV_H"/>
    <property type="match status" value="1"/>
</dbReference>
<dbReference type="PROSITE" id="PS50968">
    <property type="entry name" value="BIOTINYL_LIPOYL"/>
    <property type="match status" value="1"/>
</dbReference>
<dbReference type="HAMAP" id="MF_00272">
    <property type="entry name" value="GcvH"/>
    <property type="match status" value="1"/>
</dbReference>
<feature type="modified residue" description="N6-lipoyllysine" evidence="3">
    <location>
        <position position="90"/>
    </location>
</feature>
<dbReference type="InterPro" id="IPR011053">
    <property type="entry name" value="Single_hybrid_motif"/>
</dbReference>
<evidence type="ECO:0000259" key="5">
    <source>
        <dbReference type="PROSITE" id="PS50968"/>
    </source>
</evidence>
<dbReference type="CDD" id="cd06848">
    <property type="entry name" value="GCS_H"/>
    <property type="match status" value="1"/>
</dbReference>
<dbReference type="InterPro" id="IPR002930">
    <property type="entry name" value="GCV_H"/>
</dbReference>
<sequence>MALFQAMRGAVRMQPLKRFAPSSQITCRSFAKMSFAKTHEWVNLESDGTGFLGISHFAANALGEVVYCDLPSEGATFSAKETICTLESVKAVGEVYAPGDIEVLEVNEKLAEEPALVNSSPEADGWLLKVKVTGDLSSLMDRDAYDKHAATSE</sequence>
<comment type="subunit">
    <text evidence="4">The glycine cleavage system is composed of four proteins: P, T, L and H.</text>
</comment>
<protein>
    <recommendedName>
        <fullName evidence="4">Glycine cleavage system H protein</fullName>
    </recommendedName>
</protein>
<dbReference type="GO" id="GO:0019464">
    <property type="term" value="P:glycine decarboxylation via glycine cleavage system"/>
    <property type="evidence" value="ECO:0007669"/>
    <property type="project" value="UniProtKB-UniRule"/>
</dbReference>
<keyword evidence="4" id="KW-0496">Mitochondrion</keyword>
<name>F2WQ78_KARVE</name>
<comment type="cofactor">
    <cofactor evidence="4">
        <name>(R)-lipoate</name>
        <dbReference type="ChEBI" id="CHEBI:83088"/>
    </cofactor>
    <text evidence="4">Binds 1 lipoyl cofactor covalently.</text>
</comment>
<comment type="function">
    <text evidence="4">The H protein shuttles the methylamine group of glycine from the P protein to the T protein.</text>
</comment>
<dbReference type="GO" id="GO:0005739">
    <property type="term" value="C:mitochondrion"/>
    <property type="evidence" value="ECO:0007669"/>
    <property type="project" value="UniProtKB-SubCell"/>
</dbReference>
<comment type="subcellular location">
    <subcellularLocation>
        <location evidence="4">Mitochondrion</location>
    </subcellularLocation>
</comment>
<dbReference type="InterPro" id="IPR033753">
    <property type="entry name" value="GCV_H/Fam206"/>
</dbReference>